<sequence length="100" mass="11782">MSFNINATNIYLRKGPENVFNRVQQWATFARQWWLFDAKNQDPFQTAYHIRPYLNGKTKPLFSPQTDCGDHVVIVNSKHIALEGDLWERIEFYHNTGLVL</sequence>
<dbReference type="GO" id="GO:0005762">
    <property type="term" value="C:mitochondrial large ribosomal subunit"/>
    <property type="evidence" value="ECO:0007669"/>
    <property type="project" value="TreeGrafter"/>
</dbReference>
<dbReference type="PANTHER" id="PTHR11545:SF2">
    <property type="entry name" value="LARGE RIBOSOMAL SUBUNIT PROTEIN UL13M"/>
    <property type="match status" value="1"/>
</dbReference>
<reference evidence="4 5" key="1">
    <citation type="journal article" date="2016" name="Nat. Commun.">
        <title>Extremotolerant tardigrade genome and improved radiotolerance of human cultured cells by tardigrade-unique protein.</title>
        <authorList>
            <person name="Hashimoto T."/>
            <person name="Horikawa D.D."/>
            <person name="Saito Y."/>
            <person name="Kuwahara H."/>
            <person name="Kozuka-Hata H."/>
            <person name="Shin-I T."/>
            <person name="Minakuchi Y."/>
            <person name="Ohishi K."/>
            <person name="Motoyama A."/>
            <person name="Aizu T."/>
            <person name="Enomoto A."/>
            <person name="Kondo K."/>
            <person name="Tanaka S."/>
            <person name="Hara Y."/>
            <person name="Koshikawa S."/>
            <person name="Sagara H."/>
            <person name="Miura T."/>
            <person name="Yokobori S."/>
            <person name="Miyagawa K."/>
            <person name="Suzuki Y."/>
            <person name="Kubo T."/>
            <person name="Oyama M."/>
            <person name="Kohara Y."/>
            <person name="Fujiyama A."/>
            <person name="Arakawa K."/>
            <person name="Katayama T."/>
            <person name="Toyoda A."/>
            <person name="Kunieda T."/>
        </authorList>
    </citation>
    <scope>NUCLEOTIDE SEQUENCE [LARGE SCALE GENOMIC DNA]</scope>
    <source>
        <strain evidence="4 5">YOKOZUNA-1</strain>
    </source>
</reference>
<dbReference type="Pfam" id="PF00572">
    <property type="entry name" value="Ribosomal_L13"/>
    <property type="match status" value="1"/>
</dbReference>
<protein>
    <submittedName>
        <fullName evidence="4">Uncharacterized protein</fullName>
    </submittedName>
</protein>
<dbReference type="GO" id="GO:0017148">
    <property type="term" value="P:negative regulation of translation"/>
    <property type="evidence" value="ECO:0007669"/>
    <property type="project" value="TreeGrafter"/>
</dbReference>
<dbReference type="InterPro" id="IPR005822">
    <property type="entry name" value="Ribosomal_uL13"/>
</dbReference>
<dbReference type="CDD" id="cd00392">
    <property type="entry name" value="Ribosomal_L13"/>
    <property type="match status" value="1"/>
</dbReference>
<evidence type="ECO:0000256" key="3">
    <source>
        <dbReference type="ARBA" id="ARBA00023274"/>
    </source>
</evidence>
<evidence type="ECO:0000256" key="1">
    <source>
        <dbReference type="ARBA" id="ARBA00006227"/>
    </source>
</evidence>
<dbReference type="EMBL" id="BDGG01000005">
    <property type="protein sequence ID" value="GAU99640.1"/>
    <property type="molecule type" value="Genomic_DNA"/>
</dbReference>
<dbReference type="AlphaFoldDB" id="A0A1D1VFE3"/>
<dbReference type="SUPFAM" id="SSF52161">
    <property type="entry name" value="Ribosomal protein L13"/>
    <property type="match status" value="1"/>
</dbReference>
<keyword evidence="3" id="KW-0687">Ribonucleoprotein</keyword>
<dbReference type="OrthoDB" id="274622at2759"/>
<dbReference type="PANTHER" id="PTHR11545">
    <property type="entry name" value="RIBOSOMAL PROTEIN L13"/>
    <property type="match status" value="1"/>
</dbReference>
<comment type="similarity">
    <text evidence="1">Belongs to the universal ribosomal protein uL13 family.</text>
</comment>
<evidence type="ECO:0000313" key="5">
    <source>
        <dbReference type="Proteomes" id="UP000186922"/>
    </source>
</evidence>
<dbReference type="STRING" id="947166.A0A1D1VFE3"/>
<gene>
    <name evidence="4" type="primary">RvY_10608-1</name>
    <name evidence="4" type="synonym">RvY_10608.1</name>
    <name evidence="4" type="ORF">RvY_10608</name>
</gene>
<organism evidence="4 5">
    <name type="scientific">Ramazzottius varieornatus</name>
    <name type="common">Water bear</name>
    <name type="synonym">Tardigrade</name>
    <dbReference type="NCBI Taxonomy" id="947166"/>
    <lineage>
        <taxon>Eukaryota</taxon>
        <taxon>Metazoa</taxon>
        <taxon>Ecdysozoa</taxon>
        <taxon>Tardigrada</taxon>
        <taxon>Eutardigrada</taxon>
        <taxon>Parachela</taxon>
        <taxon>Hypsibioidea</taxon>
        <taxon>Ramazzottiidae</taxon>
        <taxon>Ramazzottius</taxon>
    </lineage>
</organism>
<dbReference type="GO" id="GO:0006412">
    <property type="term" value="P:translation"/>
    <property type="evidence" value="ECO:0007669"/>
    <property type="project" value="InterPro"/>
</dbReference>
<keyword evidence="2" id="KW-0689">Ribosomal protein</keyword>
<dbReference type="GO" id="GO:0003735">
    <property type="term" value="F:structural constituent of ribosome"/>
    <property type="evidence" value="ECO:0007669"/>
    <property type="project" value="InterPro"/>
</dbReference>
<evidence type="ECO:0000256" key="2">
    <source>
        <dbReference type="ARBA" id="ARBA00022980"/>
    </source>
</evidence>
<evidence type="ECO:0000313" key="4">
    <source>
        <dbReference type="EMBL" id="GAU99640.1"/>
    </source>
</evidence>
<dbReference type="GO" id="GO:0003729">
    <property type="term" value="F:mRNA binding"/>
    <property type="evidence" value="ECO:0007669"/>
    <property type="project" value="TreeGrafter"/>
</dbReference>
<dbReference type="Gene3D" id="3.90.1180.10">
    <property type="entry name" value="Ribosomal protein L13"/>
    <property type="match status" value="1"/>
</dbReference>
<proteinExistence type="inferred from homology"/>
<dbReference type="InterPro" id="IPR036899">
    <property type="entry name" value="Ribosomal_uL13_sf"/>
</dbReference>
<name>A0A1D1VFE3_RAMVA</name>
<keyword evidence="5" id="KW-1185">Reference proteome</keyword>
<accession>A0A1D1VFE3</accession>
<dbReference type="Proteomes" id="UP000186922">
    <property type="component" value="Unassembled WGS sequence"/>
</dbReference>
<comment type="caution">
    <text evidence="4">The sequence shown here is derived from an EMBL/GenBank/DDBJ whole genome shotgun (WGS) entry which is preliminary data.</text>
</comment>